<evidence type="ECO:0000313" key="3">
    <source>
        <dbReference type="Proteomes" id="UP001164705"/>
    </source>
</evidence>
<dbReference type="AlphaFoldDB" id="A0A9E8MV70"/>
<proteinExistence type="predicted"/>
<feature type="domain" description="DUF2061" evidence="1">
    <location>
        <begin position="36"/>
        <end position="87"/>
    </location>
</feature>
<accession>A0A9E8MV70</accession>
<keyword evidence="3" id="KW-1185">Reference proteome</keyword>
<organism evidence="2 3">
    <name type="scientific">Lacinutrix neustonica</name>
    <dbReference type="NCBI Taxonomy" id="2980107"/>
    <lineage>
        <taxon>Bacteria</taxon>
        <taxon>Pseudomonadati</taxon>
        <taxon>Bacteroidota</taxon>
        <taxon>Flavobacteriia</taxon>
        <taxon>Flavobacteriales</taxon>
        <taxon>Flavobacteriaceae</taxon>
        <taxon>Lacinutrix</taxon>
    </lineage>
</organism>
<dbReference type="RefSeq" id="WP_267676137.1">
    <property type="nucleotide sequence ID" value="NZ_CP113088.1"/>
</dbReference>
<evidence type="ECO:0000313" key="2">
    <source>
        <dbReference type="EMBL" id="WAC01524.1"/>
    </source>
</evidence>
<name>A0A9E8MV70_9FLAO</name>
<dbReference type="Proteomes" id="UP001164705">
    <property type="component" value="Chromosome"/>
</dbReference>
<reference evidence="2" key="1">
    <citation type="submission" date="2022-11" db="EMBL/GenBank/DDBJ databases">
        <title>Lacinutrix neustonica HL-RS19T sp. nov., isolated from the surface microlayer sample of brackish Lake Shihwa.</title>
        <authorList>
            <person name="Choi J.Y."/>
            <person name="Hwang C.Y."/>
        </authorList>
    </citation>
    <scope>NUCLEOTIDE SEQUENCE</scope>
    <source>
        <strain evidence="2">HL-RS19</strain>
    </source>
</reference>
<dbReference type="Pfam" id="PF09834">
    <property type="entry name" value="DUF2061"/>
    <property type="match status" value="1"/>
</dbReference>
<dbReference type="KEGG" id="lnu:N7U66_16325"/>
<dbReference type="EMBL" id="CP113088">
    <property type="protein sequence ID" value="WAC01524.1"/>
    <property type="molecule type" value="Genomic_DNA"/>
</dbReference>
<gene>
    <name evidence="2" type="ORF">N7U66_16325</name>
</gene>
<evidence type="ECO:0000259" key="1">
    <source>
        <dbReference type="Pfam" id="PF09834"/>
    </source>
</evidence>
<dbReference type="InterPro" id="IPR018638">
    <property type="entry name" value="DUF2061_membrane"/>
</dbReference>
<protein>
    <submittedName>
        <fullName evidence="2">DUF2061 domain-containing protein</fullName>
    </submittedName>
</protein>
<sequence length="93" mass="10610">MLDILYKREYTQGTKKQVATAGEVAEASKENVKRSLVKTISWRVIGTLDTVLVSYLVTGTMAMALSIGSFEFVSKMILYFFHERAWNKIKWGK</sequence>